<accession>A0ACD1BH04</accession>
<dbReference type="Proteomes" id="UP000594603">
    <property type="component" value="Plasmid p7"/>
</dbReference>
<evidence type="ECO:0000313" key="1">
    <source>
        <dbReference type="EMBL" id="QPJ86752.1"/>
    </source>
</evidence>
<geneLocation type="plasmid" evidence="1 2">
    <name>p7</name>
</geneLocation>
<organism evidence="1 2">
    <name type="scientific">Candidatus Sarcina troglodytae</name>
    <dbReference type="NCBI Taxonomy" id="2726954"/>
    <lineage>
        <taxon>Bacteria</taxon>
        <taxon>Bacillati</taxon>
        <taxon>Bacillota</taxon>
        <taxon>Clostridia</taxon>
        <taxon>Eubacteriales</taxon>
        <taxon>Clostridiaceae</taxon>
        <taxon>Sarcina</taxon>
    </lineage>
</organism>
<gene>
    <name evidence="1" type="ORF">HH195_12330</name>
</gene>
<name>A0ACD1BH04_9CLOT</name>
<protein>
    <submittedName>
        <fullName evidence="1">Uncharacterized protein</fullName>
    </submittedName>
</protein>
<sequence length="56" mass="6944">MISDYIKMGIEQEKEYIREAYIREGIEECFEKHDNRHEQFQASRSFLEQLFNEEVR</sequence>
<keyword evidence="2" id="KW-1185">Reference proteome</keyword>
<reference evidence="1" key="1">
    <citation type="submission" date="2020-04" db="EMBL/GenBank/DDBJ databases">
        <title>A novel bacterium ('Candidatus Sarcina troglodytae' sp. nov.) linked to a protracted, uniformly lethal epizootic among sanctuary western chimpanzees (Pan troglodytes verus) in Sierra Leone.</title>
        <authorList>
            <person name="Owens L.A."/>
            <person name="Colitti B."/>
            <person name="Hirji I."/>
            <person name="Pizaro A."/>
            <person name="Jaffe J.E."/>
            <person name="Moittie S."/>
            <person name="Bishop-Lilly K.A."/>
            <person name="Estrella L.A."/>
            <person name="Voegtly L.J."/>
            <person name="Kuhn J.H."/>
            <person name="Suen G."/>
            <person name="Deblois C.L."/>
            <person name="Dunn C."/>
            <person name="Juan-Salles C."/>
            <person name="Goldberg T.L."/>
        </authorList>
    </citation>
    <scope>NUCLEOTIDE SEQUENCE</scope>
    <source>
        <strain evidence="1">JB2</strain>
    </source>
</reference>
<keyword evidence="1" id="KW-0614">Plasmid</keyword>
<proteinExistence type="predicted"/>
<dbReference type="EMBL" id="CP051761">
    <property type="protein sequence ID" value="QPJ86752.1"/>
    <property type="molecule type" value="Genomic_DNA"/>
</dbReference>
<evidence type="ECO:0000313" key="2">
    <source>
        <dbReference type="Proteomes" id="UP000594603"/>
    </source>
</evidence>